<dbReference type="InterPro" id="IPR057229">
    <property type="entry name" value="DUF7907"/>
</dbReference>
<name>A0AA40AVM9_9PEZI</name>
<accession>A0AA40AVM9</accession>
<dbReference type="Pfam" id="PF25484">
    <property type="entry name" value="DUF7907"/>
    <property type="match status" value="1"/>
</dbReference>
<gene>
    <name evidence="3" type="ORF">B0T26DRAFT_235088</name>
</gene>
<evidence type="ECO:0000313" key="4">
    <source>
        <dbReference type="Proteomes" id="UP001172101"/>
    </source>
</evidence>
<dbReference type="GeneID" id="85317183"/>
<evidence type="ECO:0000259" key="2">
    <source>
        <dbReference type="Pfam" id="PF25484"/>
    </source>
</evidence>
<dbReference type="Proteomes" id="UP001172101">
    <property type="component" value="Unassembled WGS sequence"/>
</dbReference>
<evidence type="ECO:0000256" key="1">
    <source>
        <dbReference type="SAM" id="SignalP"/>
    </source>
</evidence>
<sequence length="208" mass="22125">MKFTQIAGVLAALTSSTGVLAQQQTNNQTGPFLLKLTSANETLNGNYLGACHAGAAIEALCLIGKNISTINRSAATFFWNYTIYDGQPSESGSLVWTLQLSGGIMNVSEPLSVTYNPGTNVAVPMLTPGGVAQQVGFNGSTLYVPGYPDDSNFKYGEYPTNLSTTQLTNWQACWLFAGSYYYNALAWVTSGAPHNPTCQAVGVLREDA</sequence>
<organism evidence="3 4">
    <name type="scientific">Lasiosphaeria miniovina</name>
    <dbReference type="NCBI Taxonomy" id="1954250"/>
    <lineage>
        <taxon>Eukaryota</taxon>
        <taxon>Fungi</taxon>
        <taxon>Dikarya</taxon>
        <taxon>Ascomycota</taxon>
        <taxon>Pezizomycotina</taxon>
        <taxon>Sordariomycetes</taxon>
        <taxon>Sordariomycetidae</taxon>
        <taxon>Sordariales</taxon>
        <taxon>Lasiosphaeriaceae</taxon>
        <taxon>Lasiosphaeria</taxon>
    </lineage>
</organism>
<evidence type="ECO:0000313" key="3">
    <source>
        <dbReference type="EMBL" id="KAK0722806.1"/>
    </source>
</evidence>
<dbReference type="EMBL" id="JAUIRO010000003">
    <property type="protein sequence ID" value="KAK0722806.1"/>
    <property type="molecule type" value="Genomic_DNA"/>
</dbReference>
<keyword evidence="4" id="KW-1185">Reference proteome</keyword>
<feature type="signal peptide" evidence="1">
    <location>
        <begin position="1"/>
        <end position="21"/>
    </location>
</feature>
<dbReference type="RefSeq" id="XP_060298730.1">
    <property type="nucleotide sequence ID" value="XM_060433913.1"/>
</dbReference>
<keyword evidence="1" id="KW-0732">Signal</keyword>
<protein>
    <recommendedName>
        <fullName evidence="2">DUF7907 domain-containing protein</fullName>
    </recommendedName>
</protein>
<feature type="domain" description="DUF7907" evidence="2">
    <location>
        <begin position="32"/>
        <end position="206"/>
    </location>
</feature>
<reference evidence="3" key="1">
    <citation type="submission" date="2023-06" db="EMBL/GenBank/DDBJ databases">
        <title>Genome-scale phylogeny and comparative genomics of the fungal order Sordariales.</title>
        <authorList>
            <consortium name="Lawrence Berkeley National Laboratory"/>
            <person name="Hensen N."/>
            <person name="Bonometti L."/>
            <person name="Westerberg I."/>
            <person name="Brannstrom I.O."/>
            <person name="Guillou S."/>
            <person name="Cros-Aarteil S."/>
            <person name="Calhoun S."/>
            <person name="Haridas S."/>
            <person name="Kuo A."/>
            <person name="Mondo S."/>
            <person name="Pangilinan J."/>
            <person name="Riley R."/>
            <person name="LaButti K."/>
            <person name="Andreopoulos B."/>
            <person name="Lipzen A."/>
            <person name="Chen C."/>
            <person name="Yanf M."/>
            <person name="Daum C."/>
            <person name="Ng V."/>
            <person name="Clum A."/>
            <person name="Steindorff A."/>
            <person name="Ohm R."/>
            <person name="Martin F."/>
            <person name="Silar P."/>
            <person name="Natvig D."/>
            <person name="Lalanne C."/>
            <person name="Gautier V."/>
            <person name="Ament-velasquez S.L."/>
            <person name="Kruys A."/>
            <person name="Hutchinson M.I."/>
            <person name="Powell A.J."/>
            <person name="Barry K."/>
            <person name="Miller A.N."/>
            <person name="Grigoriev I.V."/>
            <person name="Debuchy R."/>
            <person name="Gladieux P."/>
            <person name="Thoren M.H."/>
            <person name="Johannesson H."/>
        </authorList>
    </citation>
    <scope>NUCLEOTIDE SEQUENCE</scope>
    <source>
        <strain evidence="3">SMH2392-1A</strain>
    </source>
</reference>
<feature type="chain" id="PRO_5041457156" description="DUF7907 domain-containing protein" evidence="1">
    <location>
        <begin position="22"/>
        <end position="208"/>
    </location>
</feature>
<comment type="caution">
    <text evidence="3">The sequence shown here is derived from an EMBL/GenBank/DDBJ whole genome shotgun (WGS) entry which is preliminary data.</text>
</comment>
<dbReference type="AlphaFoldDB" id="A0AA40AVM9"/>
<proteinExistence type="predicted"/>